<dbReference type="RefSeq" id="WP_146921953.1">
    <property type="nucleotide sequence ID" value="NZ_CP042430.1"/>
</dbReference>
<dbReference type="EMBL" id="CP042430">
    <property type="protein sequence ID" value="QEC49588.1"/>
    <property type="molecule type" value="Genomic_DNA"/>
</dbReference>
<keyword evidence="1" id="KW-1133">Transmembrane helix</keyword>
<dbReference type="AlphaFoldDB" id="A0A5B8U9V5"/>
<dbReference type="KEGG" id="bsol:FSW04_19780"/>
<dbReference type="Proteomes" id="UP000321805">
    <property type="component" value="Chromosome"/>
</dbReference>
<evidence type="ECO:0000256" key="1">
    <source>
        <dbReference type="SAM" id="Phobius"/>
    </source>
</evidence>
<keyword evidence="3" id="KW-1185">Reference proteome</keyword>
<protein>
    <submittedName>
        <fullName evidence="2">Uncharacterized protein</fullName>
    </submittedName>
</protein>
<evidence type="ECO:0000313" key="3">
    <source>
        <dbReference type="Proteomes" id="UP000321805"/>
    </source>
</evidence>
<feature type="transmembrane region" description="Helical" evidence="1">
    <location>
        <begin position="12"/>
        <end position="35"/>
    </location>
</feature>
<name>A0A5B8U9V5_9ACTN</name>
<feature type="transmembrane region" description="Helical" evidence="1">
    <location>
        <begin position="47"/>
        <end position="72"/>
    </location>
</feature>
<organism evidence="2 3">
    <name type="scientific">Baekduia soli</name>
    <dbReference type="NCBI Taxonomy" id="496014"/>
    <lineage>
        <taxon>Bacteria</taxon>
        <taxon>Bacillati</taxon>
        <taxon>Actinomycetota</taxon>
        <taxon>Thermoleophilia</taxon>
        <taxon>Solirubrobacterales</taxon>
        <taxon>Baekduiaceae</taxon>
        <taxon>Baekduia</taxon>
    </lineage>
</organism>
<sequence>MAGVIEWGKLGQLLWVAPVAGLAVALTFSLIIVGVSRAGEARRDRAGGIAAAYSALALAATAGFCAVVVYGVQIITTK</sequence>
<keyword evidence="1" id="KW-0812">Transmembrane</keyword>
<gene>
    <name evidence="2" type="ORF">FSW04_19780</name>
</gene>
<proteinExistence type="predicted"/>
<reference evidence="2 3" key="1">
    <citation type="journal article" date="2018" name="J. Microbiol.">
        <title>Baekduia soli gen. nov., sp. nov., a novel bacterium isolated from the soil of Baekdu Mountain and proposal of a novel family name, Baekduiaceae fam. nov.</title>
        <authorList>
            <person name="An D.S."/>
            <person name="Siddiqi M.Z."/>
            <person name="Kim K.H."/>
            <person name="Yu H.S."/>
            <person name="Im W.T."/>
        </authorList>
    </citation>
    <scope>NUCLEOTIDE SEQUENCE [LARGE SCALE GENOMIC DNA]</scope>
    <source>
        <strain evidence="2 3">BR7-21</strain>
    </source>
</reference>
<evidence type="ECO:0000313" key="2">
    <source>
        <dbReference type="EMBL" id="QEC49588.1"/>
    </source>
</evidence>
<accession>A0A5B8U9V5</accession>
<keyword evidence="1" id="KW-0472">Membrane</keyword>